<name>A0A8F5BUJ8_9CREN</name>
<protein>
    <submittedName>
        <fullName evidence="1">Uncharacterized protein</fullName>
    </submittedName>
</protein>
<evidence type="ECO:0000313" key="1">
    <source>
        <dbReference type="EMBL" id="QXJ31571.1"/>
    </source>
</evidence>
<dbReference type="AlphaFoldDB" id="A0A8F5BUJ8"/>
<dbReference type="Proteomes" id="UP000694036">
    <property type="component" value="Chromosome"/>
</dbReference>
<dbReference type="EMBL" id="CP077713">
    <property type="protein sequence ID" value="QXJ34588.1"/>
    <property type="molecule type" value="Genomic_DNA"/>
</dbReference>
<gene>
    <name evidence="1" type="ORF">J5U21_01221</name>
    <name evidence="2" type="ORF">J5U22_01134</name>
</gene>
<keyword evidence="4" id="KW-1185">Reference proteome</keyword>
<evidence type="ECO:0000313" key="4">
    <source>
        <dbReference type="Proteomes" id="UP000694036"/>
    </source>
</evidence>
<accession>A0A8F5BUJ8</accession>
<dbReference type="EMBL" id="CP077715">
    <property type="protein sequence ID" value="QXJ31571.1"/>
    <property type="molecule type" value="Genomic_DNA"/>
</dbReference>
<proteinExistence type="predicted"/>
<evidence type="ECO:0000313" key="3">
    <source>
        <dbReference type="Proteomes" id="UP000693941"/>
    </source>
</evidence>
<dbReference type="Proteomes" id="UP000693941">
    <property type="component" value="Chromosome"/>
</dbReference>
<reference evidence="1 4" key="1">
    <citation type="journal article" date="2021" name="Environ. Microbiol.">
        <title>New insights into the diversity and evolution of the archaeal mobilome from three complete genomes of Saccharolobus shibatae.</title>
        <authorList>
            <person name="Medvedeva S."/>
            <person name="Brandt D."/>
            <person name="Cvirkaite-Krupovic V."/>
            <person name="Liu Y."/>
            <person name="Severinov K."/>
            <person name="Ishino S."/>
            <person name="Ishino Y."/>
            <person name="Prangishvili D."/>
            <person name="Kalinowski J."/>
            <person name="Krupovic M."/>
        </authorList>
    </citation>
    <scope>NUCLEOTIDE SEQUENCE</scope>
    <source>
        <strain evidence="1">BEU9</strain>
        <strain evidence="2 4">S38A</strain>
    </source>
</reference>
<evidence type="ECO:0000313" key="2">
    <source>
        <dbReference type="EMBL" id="QXJ34588.1"/>
    </source>
</evidence>
<organism evidence="1 3">
    <name type="scientific">Saccharolobus shibatae</name>
    <dbReference type="NCBI Taxonomy" id="2286"/>
    <lineage>
        <taxon>Archaea</taxon>
        <taxon>Thermoproteota</taxon>
        <taxon>Thermoprotei</taxon>
        <taxon>Sulfolobales</taxon>
        <taxon>Sulfolobaceae</taxon>
        <taxon>Saccharolobus</taxon>
    </lineage>
</organism>
<sequence length="29" mass="3319">MNTYSKLGYSQVQIDIAYSTLFVIFLGVF</sequence>